<keyword evidence="1" id="KW-0472">Membrane</keyword>
<feature type="transmembrane region" description="Helical" evidence="1">
    <location>
        <begin position="151"/>
        <end position="168"/>
    </location>
</feature>
<gene>
    <name evidence="2" type="ORF">FK531_19470</name>
</gene>
<feature type="transmembrane region" description="Helical" evidence="1">
    <location>
        <begin position="99"/>
        <end position="119"/>
    </location>
</feature>
<dbReference type="Proteomes" id="UP000316256">
    <property type="component" value="Unassembled WGS sequence"/>
</dbReference>
<evidence type="ECO:0008006" key="4">
    <source>
        <dbReference type="Google" id="ProtNLM"/>
    </source>
</evidence>
<dbReference type="AlphaFoldDB" id="A0A541B148"/>
<dbReference type="RefSeq" id="WP_142102306.1">
    <property type="nucleotide sequence ID" value="NZ_VIGH01000009.1"/>
</dbReference>
<feature type="transmembrane region" description="Helical" evidence="1">
    <location>
        <begin position="125"/>
        <end position="144"/>
    </location>
</feature>
<dbReference type="OrthoDB" id="5073801at2"/>
<feature type="transmembrane region" description="Helical" evidence="1">
    <location>
        <begin position="58"/>
        <end position="78"/>
    </location>
</feature>
<evidence type="ECO:0000313" key="2">
    <source>
        <dbReference type="EMBL" id="TQF66047.1"/>
    </source>
</evidence>
<comment type="caution">
    <text evidence="2">The sequence shown here is derived from an EMBL/GenBank/DDBJ whole genome shotgun (WGS) entry which is preliminary data.</text>
</comment>
<accession>A0A541B148</accession>
<feature type="transmembrane region" description="Helical" evidence="1">
    <location>
        <begin position="174"/>
        <end position="192"/>
    </location>
</feature>
<keyword evidence="1" id="KW-0812">Transmembrane</keyword>
<keyword evidence="3" id="KW-1185">Reference proteome</keyword>
<evidence type="ECO:0000313" key="3">
    <source>
        <dbReference type="Proteomes" id="UP000316256"/>
    </source>
</evidence>
<protein>
    <recommendedName>
        <fullName evidence="4">DUF998 domain-containing protein</fullName>
    </recommendedName>
</protein>
<sequence length="203" mass="20119">MTPPMRLLRLFALSAAVALVVSIIAAGPLVSLFRDGLHLGCTSTRIDGMTGWICPDGIAYAIPGLMFAATVGAVTLVIGIRSACRDADPDVRLASARRLATAAAAALVLQAIASVPAGLSGAYGASAAWGGGALACAGALVLVARSRSRRLLAVACVVAALASVAATWGALLAAPLLIALAALLLGAVALLTDQHEASTASPD</sequence>
<proteinExistence type="predicted"/>
<organism evidence="2 3">
    <name type="scientific">Rhodococcus spelaei</name>
    <dbReference type="NCBI Taxonomy" id="2546320"/>
    <lineage>
        <taxon>Bacteria</taxon>
        <taxon>Bacillati</taxon>
        <taxon>Actinomycetota</taxon>
        <taxon>Actinomycetes</taxon>
        <taxon>Mycobacteriales</taxon>
        <taxon>Nocardiaceae</taxon>
        <taxon>Rhodococcus</taxon>
    </lineage>
</organism>
<evidence type="ECO:0000256" key="1">
    <source>
        <dbReference type="SAM" id="Phobius"/>
    </source>
</evidence>
<keyword evidence="1" id="KW-1133">Transmembrane helix</keyword>
<dbReference type="EMBL" id="VIGH01000009">
    <property type="protein sequence ID" value="TQF66047.1"/>
    <property type="molecule type" value="Genomic_DNA"/>
</dbReference>
<reference evidence="2 3" key="1">
    <citation type="submission" date="2019-06" db="EMBL/GenBank/DDBJ databases">
        <title>Rhodococcus spaelei sp. nov., isolated from a cave.</title>
        <authorList>
            <person name="Lee S.D."/>
        </authorList>
    </citation>
    <scope>NUCLEOTIDE SEQUENCE [LARGE SCALE GENOMIC DNA]</scope>
    <source>
        <strain evidence="2 3">C9-5</strain>
    </source>
</reference>
<name>A0A541B148_9NOCA</name>